<dbReference type="EMBL" id="AP011529">
    <property type="protein sequence ID" value="BAI79903.1"/>
    <property type="molecule type" value="Genomic_DNA"/>
</dbReference>
<keyword evidence="6 14" id="KW-0812">Transmembrane</keyword>
<dbReference type="NCBIfam" id="TIGR00753">
    <property type="entry name" value="undec_PP_bacA"/>
    <property type="match status" value="1"/>
</dbReference>
<evidence type="ECO:0000256" key="7">
    <source>
        <dbReference type="ARBA" id="ARBA00022801"/>
    </source>
</evidence>
<keyword evidence="8 14" id="KW-1133">Transmembrane helix</keyword>
<feature type="transmembrane region" description="Helical" evidence="14">
    <location>
        <begin position="42"/>
        <end position="60"/>
    </location>
</feature>
<evidence type="ECO:0000313" key="16">
    <source>
        <dbReference type="Proteomes" id="UP000001520"/>
    </source>
</evidence>
<feature type="transmembrane region" description="Helical" evidence="14">
    <location>
        <begin position="245"/>
        <end position="262"/>
    </location>
</feature>
<feature type="transmembrane region" description="Helical" evidence="14">
    <location>
        <begin position="6"/>
        <end position="30"/>
    </location>
</feature>
<comment type="subcellular location">
    <subcellularLocation>
        <location evidence="14">Cell inner membrane</location>
        <topology evidence="14">Multi-pass membrane protein</topology>
    </subcellularLocation>
    <subcellularLocation>
        <location evidence="1">Cell membrane</location>
        <topology evidence="1">Multi-pass membrane protein</topology>
    </subcellularLocation>
</comment>
<evidence type="ECO:0000256" key="6">
    <source>
        <dbReference type="ARBA" id="ARBA00022692"/>
    </source>
</evidence>
<keyword evidence="14" id="KW-0997">Cell inner membrane</keyword>
<keyword evidence="5 14" id="KW-1003">Cell membrane</keyword>
<evidence type="ECO:0000256" key="5">
    <source>
        <dbReference type="ARBA" id="ARBA00022475"/>
    </source>
</evidence>
<dbReference type="EC" id="3.6.1.27" evidence="3 14"/>
<dbReference type="PANTHER" id="PTHR30622:SF2">
    <property type="entry name" value="UNDECAPRENYL-DIPHOSPHATASE"/>
    <property type="match status" value="1"/>
</dbReference>
<dbReference type="HOGENOM" id="CLU_060296_1_2_0"/>
<keyword evidence="10 14" id="KW-0046">Antibiotic resistance</keyword>
<evidence type="ECO:0000256" key="4">
    <source>
        <dbReference type="ARBA" id="ARBA00021581"/>
    </source>
</evidence>
<evidence type="ECO:0000256" key="14">
    <source>
        <dbReference type="HAMAP-Rule" id="MF_01006"/>
    </source>
</evidence>
<dbReference type="Pfam" id="PF02673">
    <property type="entry name" value="BacA"/>
    <property type="match status" value="1"/>
</dbReference>
<evidence type="ECO:0000256" key="10">
    <source>
        <dbReference type="ARBA" id="ARBA00023251"/>
    </source>
</evidence>
<reference evidence="15 16" key="1">
    <citation type="journal article" date="2010" name="DNA Res.">
        <title>Bacterial lifestyle in a deep-sea hydrothermal vent chimney revealed by the genome sequence of the thermophilic bacterium Deferribacter desulfuricans SSM1.</title>
        <authorList>
            <person name="Takaki Y."/>
            <person name="Shimamura S."/>
            <person name="Nakagawa S."/>
            <person name="Fukuhara Y."/>
            <person name="Horikawa H."/>
            <person name="Ankai A."/>
            <person name="Harada T."/>
            <person name="Hosoyama A."/>
            <person name="Oguchi A."/>
            <person name="Fukui S."/>
            <person name="Fujita N."/>
            <person name="Takami H."/>
            <person name="Takai K."/>
        </authorList>
    </citation>
    <scope>NUCLEOTIDE SEQUENCE [LARGE SCALE GENOMIC DNA]</scope>
    <source>
        <strain evidence="16">DSM 14783 / JCM 11476 / NBRC 101012 / SSM1</strain>
    </source>
</reference>
<comment type="function">
    <text evidence="14">Catalyzes the dephosphorylation of undecaprenyl diphosphate (UPP). Confers resistance to bacitracin.</text>
</comment>
<dbReference type="Proteomes" id="UP000001520">
    <property type="component" value="Chromosome"/>
</dbReference>
<keyword evidence="7 14" id="KW-0378">Hydrolase</keyword>
<dbReference type="HAMAP" id="MF_01006">
    <property type="entry name" value="Undec_diphosphatase"/>
    <property type="match status" value="1"/>
</dbReference>
<dbReference type="PANTHER" id="PTHR30622">
    <property type="entry name" value="UNDECAPRENYL-DIPHOSPHATASE"/>
    <property type="match status" value="1"/>
</dbReference>
<dbReference type="GO" id="GO:0005886">
    <property type="term" value="C:plasma membrane"/>
    <property type="evidence" value="ECO:0007669"/>
    <property type="project" value="UniProtKB-SubCell"/>
</dbReference>
<dbReference type="GO" id="GO:0046677">
    <property type="term" value="P:response to antibiotic"/>
    <property type="evidence" value="ECO:0007669"/>
    <property type="project" value="UniProtKB-UniRule"/>
</dbReference>
<sequence length="263" mass="28986">MQTTDALILGLIQGLTEFLPVSSSGHLVIVQSMIKNFNQPGILFDTLLHFATLLAVFIYFRKRIKKIIRAFFGLFMRKYRVDYFENKRFLWGIIIATIPTGIIGLSLEKYAEKLFSTTVYVGYALILTSIILYLSDKAKGSQPVDGNKSFILGIVQGLAVIPGISRSGSTIAAALFMGVKREEAAEFSFLISIPAILGATVLQLRDVDISMISDLNAYLFGMIAAFVSGLIALAILIPLVKKGRLTIFAIYCLLVGFITVIWL</sequence>
<keyword evidence="16" id="KW-1185">Reference proteome</keyword>
<dbReference type="InterPro" id="IPR003824">
    <property type="entry name" value="UppP"/>
</dbReference>
<dbReference type="KEGG" id="ddf:DEFDS_0409"/>
<dbReference type="OrthoDB" id="9808289at2"/>
<keyword evidence="14" id="KW-0961">Cell wall biogenesis/degradation</keyword>
<feature type="transmembrane region" description="Helical" evidence="14">
    <location>
        <begin position="217"/>
        <end position="238"/>
    </location>
</feature>
<keyword evidence="14" id="KW-0573">Peptidoglycan synthesis</keyword>
<comment type="similarity">
    <text evidence="2 14">Belongs to the UppP family.</text>
</comment>
<evidence type="ECO:0000256" key="8">
    <source>
        <dbReference type="ARBA" id="ARBA00022989"/>
    </source>
</evidence>
<dbReference type="STRING" id="639282.DEFDS_0409"/>
<comment type="catalytic activity">
    <reaction evidence="13 14">
        <text>di-trans,octa-cis-undecaprenyl diphosphate + H2O = di-trans,octa-cis-undecaprenyl phosphate + phosphate + H(+)</text>
        <dbReference type="Rhea" id="RHEA:28094"/>
        <dbReference type="ChEBI" id="CHEBI:15377"/>
        <dbReference type="ChEBI" id="CHEBI:15378"/>
        <dbReference type="ChEBI" id="CHEBI:43474"/>
        <dbReference type="ChEBI" id="CHEBI:58405"/>
        <dbReference type="ChEBI" id="CHEBI:60392"/>
        <dbReference type="EC" id="3.6.1.27"/>
    </reaction>
</comment>
<keyword evidence="9 14" id="KW-0472">Membrane</keyword>
<feature type="transmembrane region" description="Helical" evidence="14">
    <location>
        <begin position="89"/>
        <end position="107"/>
    </location>
</feature>
<evidence type="ECO:0000313" key="15">
    <source>
        <dbReference type="EMBL" id="BAI79903.1"/>
    </source>
</evidence>
<evidence type="ECO:0000256" key="1">
    <source>
        <dbReference type="ARBA" id="ARBA00004651"/>
    </source>
</evidence>
<name>D3PBD0_DEFDS</name>
<dbReference type="GO" id="GO:0050380">
    <property type="term" value="F:undecaprenyl-diphosphatase activity"/>
    <property type="evidence" value="ECO:0007669"/>
    <property type="project" value="UniProtKB-UniRule"/>
</dbReference>
<feature type="transmembrane region" description="Helical" evidence="14">
    <location>
        <begin position="187"/>
        <end position="205"/>
    </location>
</feature>
<evidence type="ECO:0000256" key="12">
    <source>
        <dbReference type="ARBA" id="ARBA00032932"/>
    </source>
</evidence>
<evidence type="ECO:0000256" key="11">
    <source>
        <dbReference type="ARBA" id="ARBA00032707"/>
    </source>
</evidence>
<organism evidence="15 16">
    <name type="scientific">Deferribacter desulfuricans (strain DSM 14783 / JCM 11476 / NBRC 101012 / SSM1)</name>
    <dbReference type="NCBI Taxonomy" id="639282"/>
    <lineage>
        <taxon>Bacteria</taxon>
        <taxon>Pseudomonadati</taxon>
        <taxon>Deferribacterota</taxon>
        <taxon>Deferribacteres</taxon>
        <taxon>Deferribacterales</taxon>
        <taxon>Deferribacteraceae</taxon>
        <taxon>Deferribacter</taxon>
    </lineage>
</organism>
<evidence type="ECO:0000256" key="3">
    <source>
        <dbReference type="ARBA" id="ARBA00012374"/>
    </source>
</evidence>
<evidence type="ECO:0000256" key="9">
    <source>
        <dbReference type="ARBA" id="ARBA00023136"/>
    </source>
</evidence>
<feature type="transmembrane region" description="Helical" evidence="14">
    <location>
        <begin position="114"/>
        <end position="134"/>
    </location>
</feature>
<gene>
    <name evidence="14" type="primary">uppP</name>
    <name evidence="15" type="ordered locus">DEFDS_0409</name>
</gene>
<dbReference type="eggNOG" id="COG1968">
    <property type="taxonomic scope" value="Bacteria"/>
</dbReference>
<evidence type="ECO:0000256" key="2">
    <source>
        <dbReference type="ARBA" id="ARBA00010621"/>
    </source>
</evidence>
<dbReference type="GO" id="GO:0009252">
    <property type="term" value="P:peptidoglycan biosynthetic process"/>
    <property type="evidence" value="ECO:0007669"/>
    <property type="project" value="UniProtKB-KW"/>
</dbReference>
<dbReference type="AlphaFoldDB" id="D3PBD0"/>
<evidence type="ECO:0000256" key="13">
    <source>
        <dbReference type="ARBA" id="ARBA00047594"/>
    </source>
</evidence>
<comment type="miscellaneous">
    <text evidence="14">Bacitracin is thought to be involved in the inhibition of peptidoglycan synthesis by sequestering undecaprenyl diphosphate, thereby reducing the pool of lipid carrier available.</text>
</comment>
<dbReference type="RefSeq" id="WP_013007151.1">
    <property type="nucleotide sequence ID" value="NC_013939.1"/>
</dbReference>
<accession>D3PBD0</accession>
<protein>
    <recommendedName>
        <fullName evidence="4 14">Undecaprenyl-diphosphatase</fullName>
        <ecNumber evidence="3 14">3.6.1.27</ecNumber>
    </recommendedName>
    <alternativeName>
        <fullName evidence="12 14">Bacitracin resistance protein</fullName>
    </alternativeName>
    <alternativeName>
        <fullName evidence="11 14">Undecaprenyl pyrophosphate phosphatase</fullName>
    </alternativeName>
</protein>
<proteinExistence type="inferred from homology"/>
<keyword evidence="14" id="KW-0133">Cell shape</keyword>
<dbReference type="GO" id="GO:0071555">
    <property type="term" value="P:cell wall organization"/>
    <property type="evidence" value="ECO:0007669"/>
    <property type="project" value="UniProtKB-KW"/>
</dbReference>
<dbReference type="GO" id="GO:0008360">
    <property type="term" value="P:regulation of cell shape"/>
    <property type="evidence" value="ECO:0007669"/>
    <property type="project" value="UniProtKB-KW"/>
</dbReference>